<name>A0ABN1MMR0_9FLAO</name>
<protein>
    <submittedName>
        <fullName evidence="2">Uncharacterized protein</fullName>
    </submittedName>
</protein>
<evidence type="ECO:0000256" key="1">
    <source>
        <dbReference type="SAM" id="MobiDB-lite"/>
    </source>
</evidence>
<organism evidence="2 3">
    <name type="scientific">Wandonia haliotis</name>
    <dbReference type="NCBI Taxonomy" id="574963"/>
    <lineage>
        <taxon>Bacteria</taxon>
        <taxon>Pseudomonadati</taxon>
        <taxon>Bacteroidota</taxon>
        <taxon>Flavobacteriia</taxon>
        <taxon>Flavobacteriales</taxon>
        <taxon>Crocinitomicaceae</taxon>
        <taxon>Wandonia</taxon>
    </lineage>
</organism>
<feature type="region of interest" description="Disordered" evidence="1">
    <location>
        <begin position="105"/>
        <end position="125"/>
    </location>
</feature>
<sequence length="125" mass="14633">MSDAKAITKDSFTITGIGIILELQHSENGLLKDTKLISEKSGRTWMVIARILFDHAIAEQTIFDNESVEYMLMRFESDQKRQKSINEIKERESNTIFQYMLKPLGHSEKPEKEERLKIDYPQQRL</sequence>
<dbReference type="EMBL" id="BAAAFH010000003">
    <property type="protein sequence ID" value="GAA0874553.1"/>
    <property type="molecule type" value="Genomic_DNA"/>
</dbReference>
<proteinExistence type="predicted"/>
<comment type="caution">
    <text evidence="2">The sequence shown here is derived from an EMBL/GenBank/DDBJ whole genome shotgun (WGS) entry which is preliminary data.</text>
</comment>
<evidence type="ECO:0000313" key="2">
    <source>
        <dbReference type="EMBL" id="GAA0874553.1"/>
    </source>
</evidence>
<dbReference type="Proteomes" id="UP001501126">
    <property type="component" value="Unassembled WGS sequence"/>
</dbReference>
<evidence type="ECO:0000313" key="3">
    <source>
        <dbReference type="Proteomes" id="UP001501126"/>
    </source>
</evidence>
<keyword evidence="3" id="KW-1185">Reference proteome</keyword>
<gene>
    <name evidence="2" type="ORF">GCM10009118_09610</name>
</gene>
<accession>A0ABN1MMR0</accession>
<feature type="compositionally biased region" description="Basic and acidic residues" evidence="1">
    <location>
        <begin position="105"/>
        <end position="118"/>
    </location>
</feature>
<reference evidence="2 3" key="1">
    <citation type="journal article" date="2019" name="Int. J. Syst. Evol. Microbiol.">
        <title>The Global Catalogue of Microorganisms (GCM) 10K type strain sequencing project: providing services to taxonomists for standard genome sequencing and annotation.</title>
        <authorList>
            <consortium name="The Broad Institute Genomics Platform"/>
            <consortium name="The Broad Institute Genome Sequencing Center for Infectious Disease"/>
            <person name="Wu L."/>
            <person name="Ma J."/>
        </authorList>
    </citation>
    <scope>NUCLEOTIDE SEQUENCE [LARGE SCALE GENOMIC DNA]</scope>
    <source>
        <strain evidence="2 3">JCM 16083</strain>
    </source>
</reference>